<keyword evidence="3" id="KW-1185">Reference proteome</keyword>
<reference evidence="2" key="1">
    <citation type="journal article" date="2023" name="IScience">
        <title>Live-bearing cockroach genome reveals convergent evolutionary mechanisms linked to viviparity in insects and beyond.</title>
        <authorList>
            <person name="Fouks B."/>
            <person name="Harrison M.C."/>
            <person name="Mikhailova A.A."/>
            <person name="Marchal E."/>
            <person name="English S."/>
            <person name="Carruthers M."/>
            <person name="Jennings E.C."/>
            <person name="Chiamaka E.L."/>
            <person name="Frigard R.A."/>
            <person name="Pippel M."/>
            <person name="Attardo G.M."/>
            <person name="Benoit J.B."/>
            <person name="Bornberg-Bauer E."/>
            <person name="Tobe S.S."/>
        </authorList>
    </citation>
    <scope>NUCLEOTIDE SEQUENCE</scope>
    <source>
        <strain evidence="2">Stay&amp;Tobe</strain>
    </source>
</reference>
<evidence type="ECO:0000256" key="1">
    <source>
        <dbReference type="SAM" id="Phobius"/>
    </source>
</evidence>
<reference evidence="2" key="2">
    <citation type="submission" date="2023-05" db="EMBL/GenBank/DDBJ databases">
        <authorList>
            <person name="Fouks B."/>
        </authorList>
    </citation>
    <scope>NUCLEOTIDE SEQUENCE</scope>
    <source>
        <strain evidence="2">Stay&amp;Tobe</strain>
        <tissue evidence="2">Testes</tissue>
    </source>
</reference>
<dbReference type="Proteomes" id="UP001233999">
    <property type="component" value="Unassembled WGS sequence"/>
</dbReference>
<evidence type="ECO:0000313" key="3">
    <source>
        <dbReference type="Proteomes" id="UP001233999"/>
    </source>
</evidence>
<dbReference type="SUPFAM" id="SSF50814">
    <property type="entry name" value="Lipocalins"/>
    <property type="match status" value="1"/>
</dbReference>
<comment type="caution">
    <text evidence="2">The sequence shown here is derived from an EMBL/GenBank/DDBJ whole genome shotgun (WGS) entry which is preliminary data.</text>
</comment>
<keyword evidence="1" id="KW-0812">Transmembrane</keyword>
<gene>
    <name evidence="2" type="ORF">L9F63_021121</name>
</gene>
<sequence length="201" mass="22970">MNKTHLQDNKILHIFANNLRAMKFIALVLAYIGVYVASVNSECNLDSAMTFDPHKVQGRWYIVWSKPSLFDRFVNGMMDVRYDGSGYDDLLTANFFHSGQPRSYSSRWTPNQDNNTLNVVFSGLPFYNGQYAILATDYNTYLILEGCVAMSPNQGQYVILMRMRCPSKQIRHAVKLVLDQLNLVDTSFTDDPMQTRDCGPQ</sequence>
<dbReference type="EMBL" id="JASPKZ010007399">
    <property type="protein sequence ID" value="KAJ9584511.1"/>
    <property type="molecule type" value="Genomic_DNA"/>
</dbReference>
<accession>A0AAD7ZQ16</accession>
<keyword evidence="1" id="KW-1133">Transmembrane helix</keyword>
<dbReference type="AlphaFoldDB" id="A0AAD7ZQ16"/>
<feature type="transmembrane region" description="Helical" evidence="1">
    <location>
        <begin position="21"/>
        <end position="39"/>
    </location>
</feature>
<dbReference type="Gene3D" id="2.40.128.20">
    <property type="match status" value="1"/>
</dbReference>
<proteinExistence type="predicted"/>
<keyword evidence="1" id="KW-0472">Membrane</keyword>
<protein>
    <submittedName>
        <fullName evidence="2">Uncharacterized protein</fullName>
    </submittedName>
</protein>
<organism evidence="2 3">
    <name type="scientific">Diploptera punctata</name>
    <name type="common">Pacific beetle cockroach</name>
    <dbReference type="NCBI Taxonomy" id="6984"/>
    <lineage>
        <taxon>Eukaryota</taxon>
        <taxon>Metazoa</taxon>
        <taxon>Ecdysozoa</taxon>
        <taxon>Arthropoda</taxon>
        <taxon>Hexapoda</taxon>
        <taxon>Insecta</taxon>
        <taxon>Pterygota</taxon>
        <taxon>Neoptera</taxon>
        <taxon>Polyneoptera</taxon>
        <taxon>Dictyoptera</taxon>
        <taxon>Blattodea</taxon>
        <taxon>Blaberoidea</taxon>
        <taxon>Blaberidae</taxon>
        <taxon>Diplopterinae</taxon>
        <taxon>Diploptera</taxon>
    </lineage>
</organism>
<name>A0AAD7ZQ16_DIPPU</name>
<evidence type="ECO:0000313" key="2">
    <source>
        <dbReference type="EMBL" id="KAJ9584511.1"/>
    </source>
</evidence>
<dbReference type="InterPro" id="IPR012674">
    <property type="entry name" value="Calycin"/>
</dbReference>